<keyword evidence="1" id="KW-1133">Transmembrane helix</keyword>
<dbReference type="EMBL" id="KR029607">
    <property type="protein sequence ID" value="AKH48648.1"/>
    <property type="molecule type" value="Genomic_DNA"/>
</dbReference>
<evidence type="ECO:0000256" key="1">
    <source>
        <dbReference type="SAM" id="Phobius"/>
    </source>
</evidence>
<keyword evidence="1" id="KW-0812">Transmembrane</keyword>
<reference evidence="2" key="1">
    <citation type="journal article" date="2015" name="Front. Microbiol.">
        <title>Combining genomic sequencing methods to explore viral diversity and reveal potential virus-host interactions.</title>
        <authorList>
            <person name="Chow C.E."/>
            <person name="Winget D.M."/>
            <person name="White R.A.III."/>
            <person name="Hallam S.J."/>
            <person name="Suttle C.A."/>
        </authorList>
    </citation>
    <scope>NUCLEOTIDE SEQUENCE</scope>
    <source>
        <strain evidence="2">Oxic3_1</strain>
    </source>
</reference>
<organism evidence="2">
    <name type="scientific">uncultured marine virus</name>
    <dbReference type="NCBI Taxonomy" id="186617"/>
    <lineage>
        <taxon>Viruses</taxon>
        <taxon>environmental samples</taxon>
    </lineage>
</organism>
<keyword evidence="1" id="KW-0472">Membrane</keyword>
<sequence length="51" mass="6289">MVLSLKHREQKLLVLHFECLLILLLPFYLFIYFCNFFSTSRSKVCYIYCYQ</sequence>
<protein>
    <submittedName>
        <fullName evidence="2">Uncharacterized protein</fullName>
    </submittedName>
</protein>
<reference evidence="2" key="2">
    <citation type="submission" date="2015-03" db="EMBL/GenBank/DDBJ databases">
        <authorList>
            <person name="Chow C.-E.T."/>
            <person name="Winget D.M."/>
            <person name="White R.A.III."/>
            <person name="Hallam S.J."/>
            <person name="Suttle C.A."/>
        </authorList>
    </citation>
    <scope>NUCLEOTIDE SEQUENCE</scope>
    <source>
        <strain evidence="2">Oxic3_1</strain>
    </source>
</reference>
<accession>A0A0F7LAS1</accession>
<feature type="transmembrane region" description="Helical" evidence="1">
    <location>
        <begin position="12"/>
        <end position="33"/>
    </location>
</feature>
<evidence type="ECO:0000313" key="2">
    <source>
        <dbReference type="EMBL" id="AKH48648.1"/>
    </source>
</evidence>
<proteinExistence type="predicted"/>
<name>A0A0F7LAS1_9VIRU</name>